<sequence>MKIGKMLKEEHGFDLASQFMFAERYGYNKYLIDGIMADKWSCLLKCHIDDLVEFTGIPAEKFAEWSEGDGQTREYCAPLGRPYPDNPPVMANIDIPAFEQAKLFANKTAFGTTLRAGITPLPGETEFKPSEGDLVPEIPPIMDYPCSLVRRNEDVPEANEEQLQALFNRVRNYHKDHPLVIHHELQIKDIEELFPHLKRKPEPEIRLTTSQIKARCSDLDLEEIYLQHFKNRALGLYNEGVQTDPEVLDVQLSSTNRDVTMKEINYHVLEAVAKYFNENEQFQSELTLFGMTIAHRINFVAKHDAPIEKPEAEVCTVPIDLLQCLYDIACEHNYPIAADACEILQQARKEKE</sequence>
<name>A0AAU8KYY5_9CAUD</name>
<reference evidence="1" key="1">
    <citation type="submission" date="2024-06" db="EMBL/GenBank/DDBJ databases">
        <authorList>
            <person name="Gannavaram S."/>
            <person name="Nemani S."/>
            <person name="Datta M."/>
            <person name="Picchiottino A."/>
            <person name="Mereddy A."/>
            <person name="Gannavaram N."/>
            <person name="Honeycutt C."/>
            <person name="Tran D."/>
            <person name="Choi K."/>
            <person name="Srinivasan K."/>
            <person name="Johnson A."/>
        </authorList>
    </citation>
    <scope>NUCLEOTIDE SEQUENCE</scope>
</reference>
<evidence type="ECO:0000313" key="1">
    <source>
        <dbReference type="EMBL" id="XCN28136.1"/>
    </source>
</evidence>
<organism evidence="1">
    <name type="scientific">Pantoea phage Survivor</name>
    <dbReference type="NCBI Taxonomy" id="3232176"/>
    <lineage>
        <taxon>Viruses</taxon>
        <taxon>Duplodnaviria</taxon>
        <taxon>Heunggongvirae</taxon>
        <taxon>Uroviricota</taxon>
        <taxon>Caudoviricetes</taxon>
    </lineage>
</organism>
<accession>A0AAU8KYY5</accession>
<proteinExistence type="predicted"/>
<dbReference type="EMBL" id="PP885733">
    <property type="protein sequence ID" value="XCN28136.1"/>
    <property type="molecule type" value="Genomic_DNA"/>
</dbReference>
<protein>
    <submittedName>
        <fullName evidence="1">Uncharacterized protein</fullName>
    </submittedName>
</protein>